<evidence type="ECO:0000313" key="1">
    <source>
        <dbReference type="EMBL" id="QIK62137.1"/>
    </source>
</evidence>
<protein>
    <submittedName>
        <fullName evidence="1">MepB family protein</fullName>
    </submittedName>
</protein>
<dbReference type="InterPro" id="IPR011235">
    <property type="entry name" value="MepB-like"/>
</dbReference>
<sequence>MSFTAFTRYLRLATEQISSYEGPWPEEQRGEYESGLVNINGERWRIRTARVTPTKPGAFVAVWKRDESGETRPFAREEAETGLLLFVEDGDRFGVFRFGAAHLEELGISSSATKPGKRGFRVYPSWCTELNPQASRTQAAQSRAFAALA</sequence>
<keyword evidence="2" id="KW-1185">Reference proteome</keyword>
<organism evidence="1 2">
    <name type="scientific">Leucobacter viscericola</name>
    <dbReference type="NCBI Taxonomy" id="2714935"/>
    <lineage>
        <taxon>Bacteria</taxon>
        <taxon>Bacillati</taxon>
        <taxon>Actinomycetota</taxon>
        <taxon>Actinomycetes</taxon>
        <taxon>Micrococcales</taxon>
        <taxon>Microbacteriaceae</taxon>
        <taxon>Leucobacter</taxon>
    </lineage>
</organism>
<name>A0A6G7XCK5_9MICO</name>
<dbReference type="InterPro" id="IPR038231">
    <property type="entry name" value="MepB-like_sf"/>
</dbReference>
<dbReference type="RefSeq" id="WP_166288219.1">
    <property type="nucleotide sequence ID" value="NZ_CP049863.1"/>
</dbReference>
<dbReference type="EMBL" id="CP049863">
    <property type="protein sequence ID" value="QIK62137.1"/>
    <property type="molecule type" value="Genomic_DNA"/>
</dbReference>
<dbReference type="Gene3D" id="3.40.1350.140">
    <property type="entry name" value="MepB-like"/>
    <property type="match status" value="1"/>
</dbReference>
<gene>
    <name evidence="1" type="ORF">G7068_02170</name>
</gene>
<dbReference type="AlphaFoldDB" id="A0A6G7XCK5"/>
<dbReference type="Pfam" id="PF08877">
    <property type="entry name" value="MepB-like"/>
    <property type="match status" value="1"/>
</dbReference>
<accession>A0A6G7XCK5</accession>
<evidence type="ECO:0000313" key="2">
    <source>
        <dbReference type="Proteomes" id="UP000502677"/>
    </source>
</evidence>
<dbReference type="PIRSF" id="PIRSF032285">
    <property type="entry name" value="UCP032285"/>
    <property type="match status" value="1"/>
</dbReference>
<dbReference type="KEGG" id="lvi:G7068_02170"/>
<dbReference type="Proteomes" id="UP000502677">
    <property type="component" value="Chromosome"/>
</dbReference>
<reference evidence="1 2" key="1">
    <citation type="submission" date="2020-03" db="EMBL/GenBank/DDBJ databases">
        <title>Leucobacter sp. nov., isolated from beetles.</title>
        <authorList>
            <person name="Hyun D.-W."/>
            <person name="Bae J.-W."/>
        </authorList>
    </citation>
    <scope>NUCLEOTIDE SEQUENCE [LARGE SCALE GENOMIC DNA]</scope>
    <source>
        <strain evidence="1 2">HDW9C</strain>
    </source>
</reference>
<proteinExistence type="predicted"/>